<name>A0ACC1DGR4_9NEOP</name>
<gene>
    <name evidence="1" type="ORF">K1T71_001129</name>
</gene>
<sequence>MLLQYLLFCLLLYCDAVIISHYVNFTLEPDTLQLPEFRERHPLPIGLLTSSAGEPVDLRDMVTLNTEVFNRQFHLETILHLDGERTPERVVHAKGIGAYGYFEVTNDVSEYTKADVFNGVGKKTPVFARFSTQIASLGGNDVERTTKSIAAKFYTKEGNLDFLGIHIPIFAFNDPVLFTSFARATRRNPRTGIPDPTLLWDLVVMRPELMHIILWLQSDVGIPNGYRKMDNFLIHPYEINNAKGETFYVKFNFRSELGLDNLTSTEAQIITGETLDYYNRDLYNAIAEKNYPSWRIEMDVMTMEDLKTVEYNPFDHTVLWKPGTYHTVPIGRMVLNRHVENHFKDSEQSAFNPANLVPGIPGPIDFLFKARRVSYLDTQNYRLSRNHNNILVNKPKFAMTYTRDARPPNSHNMMDVPNYFPNSYSGPAPLVDETKPKQIILPLTSQAVDLGETNNFYNVVVESDAHRQRIADNIAATLLTVNAMTLKNVIWLLTLTDPDLGHRTKMSLKEQRSARATHREDRMERIAECIARFS</sequence>
<comment type="caution">
    <text evidence="1">The sequence shown here is derived from an EMBL/GenBank/DDBJ whole genome shotgun (WGS) entry which is preliminary data.</text>
</comment>
<reference evidence="1 2" key="1">
    <citation type="journal article" date="2021" name="Front. Genet.">
        <title>Chromosome-Level Genome Assembly Reveals Significant Gene Expansion in the Toll and IMD Signaling Pathways of Dendrolimus kikuchii.</title>
        <authorList>
            <person name="Zhou J."/>
            <person name="Wu P."/>
            <person name="Xiong Z."/>
            <person name="Liu N."/>
            <person name="Zhao N."/>
            <person name="Ji M."/>
            <person name="Qiu Y."/>
            <person name="Yang B."/>
        </authorList>
    </citation>
    <scope>NUCLEOTIDE SEQUENCE [LARGE SCALE GENOMIC DNA]</scope>
    <source>
        <strain evidence="1">Ann1</strain>
    </source>
</reference>
<protein>
    <submittedName>
        <fullName evidence="1">Uncharacterized protein</fullName>
    </submittedName>
</protein>
<organism evidence="1 2">
    <name type="scientific">Dendrolimus kikuchii</name>
    <dbReference type="NCBI Taxonomy" id="765133"/>
    <lineage>
        <taxon>Eukaryota</taxon>
        <taxon>Metazoa</taxon>
        <taxon>Ecdysozoa</taxon>
        <taxon>Arthropoda</taxon>
        <taxon>Hexapoda</taxon>
        <taxon>Insecta</taxon>
        <taxon>Pterygota</taxon>
        <taxon>Neoptera</taxon>
        <taxon>Endopterygota</taxon>
        <taxon>Lepidoptera</taxon>
        <taxon>Glossata</taxon>
        <taxon>Ditrysia</taxon>
        <taxon>Bombycoidea</taxon>
        <taxon>Lasiocampidae</taxon>
        <taxon>Dendrolimus</taxon>
    </lineage>
</organism>
<accession>A0ACC1DGR4</accession>
<dbReference type="EMBL" id="CM034388">
    <property type="protein sequence ID" value="KAJ0183153.1"/>
    <property type="molecule type" value="Genomic_DNA"/>
</dbReference>
<evidence type="ECO:0000313" key="2">
    <source>
        <dbReference type="Proteomes" id="UP000824533"/>
    </source>
</evidence>
<keyword evidence="2" id="KW-1185">Reference proteome</keyword>
<dbReference type="Proteomes" id="UP000824533">
    <property type="component" value="Linkage Group LG02"/>
</dbReference>
<proteinExistence type="predicted"/>
<evidence type="ECO:0000313" key="1">
    <source>
        <dbReference type="EMBL" id="KAJ0183153.1"/>
    </source>
</evidence>